<dbReference type="InterPro" id="IPR003226">
    <property type="entry name" value="MYG1_exonuclease"/>
</dbReference>
<dbReference type="PANTHER" id="PTHR11215:SF1">
    <property type="entry name" value="MYG1 EXONUCLEASE"/>
    <property type="match status" value="1"/>
</dbReference>
<dbReference type="Proteomes" id="UP000187013">
    <property type="component" value="Unassembled WGS sequence"/>
</dbReference>
<proteinExistence type="inferred from homology"/>
<dbReference type="GO" id="GO:0005737">
    <property type="term" value="C:cytoplasm"/>
    <property type="evidence" value="ECO:0007669"/>
    <property type="project" value="TreeGrafter"/>
</dbReference>
<evidence type="ECO:0000256" key="1">
    <source>
        <dbReference type="ARBA" id="ARBA00010105"/>
    </source>
</evidence>
<dbReference type="PANTHER" id="PTHR11215">
    <property type="entry name" value="METAL DEPENDENT HYDROLASE - RELATED"/>
    <property type="match status" value="1"/>
</dbReference>
<name>A0A1Q3AA11_ZYGRO</name>
<dbReference type="GO" id="GO:0005634">
    <property type="term" value="C:nucleus"/>
    <property type="evidence" value="ECO:0007669"/>
    <property type="project" value="TreeGrafter"/>
</dbReference>
<reference evidence="2 3" key="1">
    <citation type="submission" date="2016-08" db="EMBL/GenBank/DDBJ databases">
        <title>Draft genome sequence of allopolyploid Zygosaccharomyces rouxii.</title>
        <authorList>
            <person name="Watanabe J."/>
            <person name="Uehara K."/>
            <person name="Mogi Y."/>
            <person name="Tsukioka Y."/>
        </authorList>
    </citation>
    <scope>NUCLEOTIDE SEQUENCE [LARGE SCALE GENOMIC DNA]</scope>
    <source>
        <strain evidence="2 3">NBRC 110957</strain>
    </source>
</reference>
<protein>
    <submittedName>
        <fullName evidence="2">Uncharacterized protein</fullName>
    </submittedName>
</protein>
<gene>
    <name evidence="2" type="ORF">ZYGR_0AG04690</name>
</gene>
<comment type="caution">
    <text evidence="2">The sequence shown here is derived from an EMBL/GenBank/DDBJ whole genome shotgun (WGS) entry which is preliminary data.</text>
</comment>
<dbReference type="Pfam" id="PF03690">
    <property type="entry name" value="MYG1_exonuc"/>
    <property type="match status" value="1"/>
</dbReference>
<evidence type="ECO:0000313" key="3">
    <source>
        <dbReference type="Proteomes" id="UP000187013"/>
    </source>
</evidence>
<dbReference type="AlphaFoldDB" id="A0A1Q3AA11"/>
<accession>A0A1Q3AA11</accession>
<comment type="similarity">
    <text evidence="1">Belongs to the MYG1 family.</text>
</comment>
<organism evidence="2 3">
    <name type="scientific">Zygosaccharomyces rouxii</name>
    <dbReference type="NCBI Taxonomy" id="4956"/>
    <lineage>
        <taxon>Eukaryota</taxon>
        <taxon>Fungi</taxon>
        <taxon>Dikarya</taxon>
        <taxon>Ascomycota</taxon>
        <taxon>Saccharomycotina</taxon>
        <taxon>Saccharomycetes</taxon>
        <taxon>Saccharomycetales</taxon>
        <taxon>Saccharomycetaceae</taxon>
        <taxon>Zygosaccharomyces</taxon>
    </lineage>
</organism>
<dbReference type="EMBL" id="BDGX01000033">
    <property type="protein sequence ID" value="GAV52478.1"/>
    <property type="molecule type" value="Genomic_DNA"/>
</dbReference>
<dbReference type="OrthoDB" id="10265310at2759"/>
<evidence type="ECO:0000313" key="2">
    <source>
        <dbReference type="EMBL" id="GAV52478.1"/>
    </source>
</evidence>
<sequence length="339" mass="38743">MLIARNFCKFMASVKRLKVDMVKTICTHSGTFHADEALAVYMLKLLPEYKDAKVVRSRQPEDWEKSDIVVDVGGKYDGTKFFDHHQRGFYENFGSRETKLSSAGLTYKHFGREIIKSVLNKELSQADLDFLYHKIYQQFIEALDANDNGINCYDEGKPKFIQNGITIPGIVSRMNPDWNEDNSPERFDQQFVKASEFIGNVFVDLVKGYGNSWLPAKTLVREAIDNRFNVHKGGQIIEFKQFCPWKDHLFDIESELKIEDQLKFVLFPDGGGAFRVTTVPIEPGSFQFRQGILEPWRGLRDQELSEKSGIKDCIFVHASGFTGGVRSREGALEMALRSL</sequence>